<keyword evidence="4 12" id="KW-0812">Transmembrane</keyword>
<dbReference type="OrthoDB" id="1103324at2759"/>
<comment type="caution">
    <text evidence="13">The sequence shown here is derived from an EMBL/GenBank/DDBJ whole genome shotgun (WGS) entry which is preliminary data.</text>
</comment>
<evidence type="ECO:0000256" key="7">
    <source>
        <dbReference type="ARBA" id="ARBA00023002"/>
    </source>
</evidence>
<protein>
    <recommendedName>
        <fullName evidence="15">Cytochrome P450</fullName>
    </recommendedName>
</protein>
<proteinExistence type="inferred from homology"/>
<evidence type="ECO:0000256" key="11">
    <source>
        <dbReference type="PIRSR" id="PIRSR602401-1"/>
    </source>
</evidence>
<dbReference type="InterPro" id="IPR036396">
    <property type="entry name" value="Cyt_P450_sf"/>
</dbReference>
<keyword evidence="8 11" id="KW-0408">Iron</keyword>
<feature type="transmembrane region" description="Helical" evidence="12">
    <location>
        <begin position="116"/>
        <end position="139"/>
    </location>
</feature>
<dbReference type="AlphaFoldDB" id="A0A8H4RX23"/>
<dbReference type="CDD" id="cd11065">
    <property type="entry name" value="CYP64-like"/>
    <property type="match status" value="1"/>
</dbReference>
<evidence type="ECO:0000256" key="9">
    <source>
        <dbReference type="ARBA" id="ARBA00023033"/>
    </source>
</evidence>
<dbReference type="GO" id="GO:0016829">
    <property type="term" value="F:lyase activity"/>
    <property type="evidence" value="ECO:0007669"/>
    <property type="project" value="InterPro"/>
</dbReference>
<dbReference type="InterPro" id="IPR050364">
    <property type="entry name" value="Cytochrome_P450_fung"/>
</dbReference>
<evidence type="ECO:0000256" key="1">
    <source>
        <dbReference type="ARBA" id="ARBA00004141"/>
    </source>
</evidence>
<evidence type="ECO:0000256" key="3">
    <source>
        <dbReference type="ARBA" id="ARBA00010617"/>
    </source>
</evidence>
<keyword evidence="14" id="KW-1185">Reference proteome</keyword>
<evidence type="ECO:0000256" key="12">
    <source>
        <dbReference type="SAM" id="Phobius"/>
    </source>
</evidence>
<dbReference type="InterPro" id="IPR039020">
    <property type="entry name" value="PaxB-like"/>
</dbReference>
<dbReference type="Proteomes" id="UP000566819">
    <property type="component" value="Unassembled WGS sequence"/>
</dbReference>
<evidence type="ECO:0000313" key="14">
    <source>
        <dbReference type="Proteomes" id="UP000566819"/>
    </source>
</evidence>
<organism evidence="13 14">
    <name type="scientific">Cudoniella acicularis</name>
    <dbReference type="NCBI Taxonomy" id="354080"/>
    <lineage>
        <taxon>Eukaryota</taxon>
        <taxon>Fungi</taxon>
        <taxon>Dikarya</taxon>
        <taxon>Ascomycota</taxon>
        <taxon>Pezizomycotina</taxon>
        <taxon>Leotiomycetes</taxon>
        <taxon>Helotiales</taxon>
        <taxon>Tricladiaceae</taxon>
        <taxon>Cudoniella</taxon>
    </lineage>
</organism>
<gene>
    <name evidence="13" type="ORF">G7Y89_g1536</name>
</gene>
<name>A0A8H4RX23_9HELO</name>
<comment type="similarity">
    <text evidence="3">Belongs to the cytochrome P450 family.</text>
</comment>
<evidence type="ECO:0000256" key="5">
    <source>
        <dbReference type="ARBA" id="ARBA00022723"/>
    </source>
</evidence>
<keyword evidence="11" id="KW-0349">Heme</keyword>
<dbReference type="GO" id="GO:0005506">
    <property type="term" value="F:iron ion binding"/>
    <property type="evidence" value="ECO:0007669"/>
    <property type="project" value="InterPro"/>
</dbReference>
<dbReference type="Gene3D" id="1.10.630.10">
    <property type="entry name" value="Cytochrome P450"/>
    <property type="match status" value="1"/>
</dbReference>
<evidence type="ECO:0000256" key="6">
    <source>
        <dbReference type="ARBA" id="ARBA00022989"/>
    </source>
</evidence>
<dbReference type="Pfam" id="PF25129">
    <property type="entry name" value="Pyr4-TMTC"/>
    <property type="match status" value="1"/>
</dbReference>
<reference evidence="13 14" key="1">
    <citation type="submission" date="2020-03" db="EMBL/GenBank/DDBJ databases">
        <title>Draft Genome Sequence of Cudoniella acicularis.</title>
        <authorList>
            <person name="Buettner E."/>
            <person name="Kellner H."/>
        </authorList>
    </citation>
    <scope>NUCLEOTIDE SEQUENCE [LARGE SCALE GENOMIC DNA]</scope>
    <source>
        <strain evidence="13 14">DSM 108380</strain>
    </source>
</reference>
<dbReference type="InterPro" id="IPR001128">
    <property type="entry name" value="Cyt_P450"/>
</dbReference>
<dbReference type="EMBL" id="JAAMPI010000060">
    <property type="protein sequence ID" value="KAF4636549.1"/>
    <property type="molecule type" value="Genomic_DNA"/>
</dbReference>
<evidence type="ECO:0000256" key="8">
    <source>
        <dbReference type="ARBA" id="ARBA00023004"/>
    </source>
</evidence>
<comment type="cofactor">
    <cofactor evidence="11">
        <name>heme</name>
        <dbReference type="ChEBI" id="CHEBI:30413"/>
    </cofactor>
</comment>
<dbReference type="PRINTS" id="PR00463">
    <property type="entry name" value="EP450I"/>
</dbReference>
<accession>A0A8H4RX23</accession>
<dbReference type="GO" id="GO:0020037">
    <property type="term" value="F:heme binding"/>
    <property type="evidence" value="ECO:0007669"/>
    <property type="project" value="InterPro"/>
</dbReference>
<evidence type="ECO:0008006" key="15">
    <source>
        <dbReference type="Google" id="ProtNLM"/>
    </source>
</evidence>
<feature type="transmembrane region" description="Helical" evidence="12">
    <location>
        <begin position="32"/>
        <end position="48"/>
    </location>
</feature>
<evidence type="ECO:0000256" key="10">
    <source>
        <dbReference type="ARBA" id="ARBA00023136"/>
    </source>
</evidence>
<feature type="transmembrane region" description="Helical" evidence="12">
    <location>
        <begin position="84"/>
        <end position="104"/>
    </location>
</feature>
<sequence>MTFFKLAEWAAANADYDADIPPYWHAKMVPDAFTAAGGILWSISYILMARKAFKDKSYAMPIHCLCLNITWEAVYGFVYGPGLVNQIVFAQWVIVDMVLFYAIVKSAPHQWPNSPLVAKNLTWIILAGCVFCMLLLGLAHAAGHINRVYRSAAFARTCQGAFDGDLVEEDESSRQGPLLYPSLETCIRFPKAEFITSEFTQWAQEFGEIFSLKLGPATAIVISSPRAVKELIDRKSSIYSNRPPSYVSHDLITRGEHLLVMEQGSKWKLFRKLLHQQFNEGRCERDHIALQDAEAVQMLRDFCVLPEQFMSHPKRFSNSIIMSLILGIRSPTPQTPHLVELYELMDEWSKVMETGATPPVDIFPFLKWVPESLFGNWITRSRSVGKAMDTLYGRMVSRVLKRREALGSKGSFLDGVLDQNESLNLTRDQLNFLCGVLMEGGSDTSSSIILAFMHAMIKYPEVQKRAQMEIDGVVGADCSPRWEHYAQLPYVAMTVKETMRWRPVTPLAFPHATSEADTIDGMTIPKGATVLINVWGLHHDPTRFPNPDTFNPTRFQGRTALAAEYAASADYQNRDHYGYGSGRRICPGIHLADRNLFLAMAKLLWAFSFSPKLDANGNPIEIDVDSKTGYSEGFLHCPKPFQASIVPRSEERVQTIFRELEKAEREVFSKFESG</sequence>
<evidence type="ECO:0000256" key="4">
    <source>
        <dbReference type="ARBA" id="ARBA00022692"/>
    </source>
</evidence>
<feature type="transmembrane region" description="Helical" evidence="12">
    <location>
        <begin position="60"/>
        <end position="78"/>
    </location>
</feature>
<dbReference type="InterPro" id="IPR002401">
    <property type="entry name" value="Cyt_P450_E_grp-I"/>
</dbReference>
<dbReference type="GO" id="GO:0004497">
    <property type="term" value="F:monooxygenase activity"/>
    <property type="evidence" value="ECO:0007669"/>
    <property type="project" value="UniProtKB-KW"/>
</dbReference>
<feature type="binding site" description="axial binding residue" evidence="11">
    <location>
        <position position="586"/>
    </location>
    <ligand>
        <name>heme</name>
        <dbReference type="ChEBI" id="CHEBI:30413"/>
    </ligand>
    <ligandPart>
        <name>Fe</name>
        <dbReference type="ChEBI" id="CHEBI:18248"/>
    </ligandPart>
</feature>
<dbReference type="SUPFAM" id="SSF48264">
    <property type="entry name" value="Cytochrome P450"/>
    <property type="match status" value="1"/>
</dbReference>
<keyword evidence="10 12" id="KW-0472">Membrane</keyword>
<keyword evidence="6 12" id="KW-1133">Transmembrane helix</keyword>
<comment type="subcellular location">
    <subcellularLocation>
        <location evidence="1">Membrane</location>
        <topology evidence="1">Multi-pass membrane protein</topology>
    </subcellularLocation>
</comment>
<dbReference type="GO" id="GO:0016020">
    <property type="term" value="C:membrane"/>
    <property type="evidence" value="ECO:0007669"/>
    <property type="project" value="UniProtKB-SubCell"/>
</dbReference>
<dbReference type="PANTHER" id="PTHR46300">
    <property type="entry name" value="P450, PUTATIVE (EUROFUNG)-RELATED-RELATED"/>
    <property type="match status" value="1"/>
</dbReference>
<keyword evidence="7" id="KW-0560">Oxidoreductase</keyword>
<dbReference type="GO" id="GO:0016705">
    <property type="term" value="F:oxidoreductase activity, acting on paired donors, with incorporation or reduction of molecular oxygen"/>
    <property type="evidence" value="ECO:0007669"/>
    <property type="project" value="InterPro"/>
</dbReference>
<dbReference type="Pfam" id="PF00067">
    <property type="entry name" value="p450"/>
    <property type="match status" value="1"/>
</dbReference>
<dbReference type="PANTHER" id="PTHR46300:SF2">
    <property type="entry name" value="CYTOCHROME P450 MONOOXYGENASE ALNH-RELATED"/>
    <property type="match status" value="1"/>
</dbReference>
<keyword evidence="5 11" id="KW-0479">Metal-binding</keyword>
<evidence type="ECO:0000313" key="13">
    <source>
        <dbReference type="EMBL" id="KAF4636549.1"/>
    </source>
</evidence>
<comment type="similarity">
    <text evidence="2">Belongs to the paxB family.</text>
</comment>
<keyword evidence="9" id="KW-0503">Monooxygenase</keyword>
<evidence type="ECO:0000256" key="2">
    <source>
        <dbReference type="ARBA" id="ARBA00006757"/>
    </source>
</evidence>